<dbReference type="InterPro" id="IPR029071">
    <property type="entry name" value="Ubiquitin-like_domsf"/>
</dbReference>
<reference evidence="2" key="1">
    <citation type="thesis" date="2021" institute="BYU ScholarsArchive" country="Provo, UT, USA">
        <title>Applications of and Algorithms for Genome Assembly and Genomic Analyses with an Emphasis on Marine Teleosts.</title>
        <authorList>
            <person name="Pickett B.D."/>
        </authorList>
    </citation>
    <scope>NUCLEOTIDE SEQUENCE</scope>
    <source>
        <strain evidence="2">HI-2016</strain>
    </source>
</reference>
<dbReference type="Gene3D" id="3.10.20.90">
    <property type="entry name" value="Phosphatidylinositol 3-kinase Catalytic Subunit, Chain A, domain 1"/>
    <property type="match status" value="1"/>
</dbReference>
<evidence type="ECO:0000313" key="2">
    <source>
        <dbReference type="EMBL" id="KAG9342456.1"/>
    </source>
</evidence>
<dbReference type="PANTHER" id="PTHR46221:SF2">
    <property type="entry name" value="FERM AND PDZ DOMAIN-CONTAINING PROTEIN 1"/>
    <property type="match status" value="1"/>
</dbReference>
<name>A0A8T2NSB1_9TELE</name>
<sequence length="208" mass="23633">MTILRHTVGNSLLFLPNVLKVYLENGQTKAFKFEATTTVKDIVLTLKEKLSIRCIEHFALVVQRKDAHDYRCLLRVCFMARDPVHMLHEDPVAFEYLYLQLQDRESMVSLLVGAKYGVSQVINHKLNITTTLTEFSSVSRVELLPESDKVSVVKIYLQDIKPITLMLESQAAKDLCCLVSGYCKLLVDPTLSVFSWTGSPKEHRISAE</sequence>
<evidence type="ECO:0000313" key="3">
    <source>
        <dbReference type="Proteomes" id="UP000824540"/>
    </source>
</evidence>
<accession>A0A8T2NSB1</accession>
<keyword evidence="3" id="KW-1185">Reference proteome</keyword>
<dbReference type="Gene3D" id="2.30.29.30">
    <property type="entry name" value="Pleckstrin-homology domain (PH domain)/Phosphotyrosine-binding domain (PTB)"/>
    <property type="match status" value="1"/>
</dbReference>
<feature type="non-terminal residue" evidence="2">
    <location>
        <position position="1"/>
    </location>
</feature>
<evidence type="ECO:0000259" key="1">
    <source>
        <dbReference type="Pfam" id="PF21477"/>
    </source>
</evidence>
<dbReference type="Proteomes" id="UP000824540">
    <property type="component" value="Unassembled WGS sequence"/>
</dbReference>
<protein>
    <recommendedName>
        <fullName evidence="1">FAK1-like FERM domain-containing protein</fullName>
    </recommendedName>
</protein>
<dbReference type="InterPro" id="IPR011993">
    <property type="entry name" value="PH-like_dom_sf"/>
</dbReference>
<proteinExistence type="predicted"/>
<comment type="caution">
    <text evidence="2">The sequence shown here is derived from an EMBL/GenBank/DDBJ whole genome shotgun (WGS) entry which is preliminary data.</text>
</comment>
<organism evidence="2 3">
    <name type="scientific">Albula glossodonta</name>
    <name type="common">roundjaw bonefish</name>
    <dbReference type="NCBI Taxonomy" id="121402"/>
    <lineage>
        <taxon>Eukaryota</taxon>
        <taxon>Metazoa</taxon>
        <taxon>Chordata</taxon>
        <taxon>Craniata</taxon>
        <taxon>Vertebrata</taxon>
        <taxon>Euteleostomi</taxon>
        <taxon>Actinopterygii</taxon>
        <taxon>Neopterygii</taxon>
        <taxon>Teleostei</taxon>
        <taxon>Albuliformes</taxon>
        <taxon>Albulidae</taxon>
        <taxon>Albula</taxon>
    </lineage>
</organism>
<dbReference type="SUPFAM" id="SSF54236">
    <property type="entry name" value="Ubiquitin-like"/>
    <property type="match status" value="1"/>
</dbReference>
<gene>
    <name evidence="2" type="ORF">JZ751_016458</name>
</gene>
<feature type="domain" description="FAK1-like FERM" evidence="1">
    <location>
        <begin position="107"/>
        <end position="190"/>
    </location>
</feature>
<dbReference type="FunFam" id="2.30.29.30:FF:000066">
    <property type="entry name" value="FERM and PDZ domain-containing protein 4"/>
    <property type="match status" value="1"/>
</dbReference>
<dbReference type="PANTHER" id="PTHR46221">
    <property type="entry name" value="FERM AND PDZ DOMAIN-CONTAINING PROTEIN FAMILY MEMBER"/>
    <property type="match status" value="1"/>
</dbReference>
<dbReference type="Pfam" id="PF21989">
    <property type="entry name" value="RA_2"/>
    <property type="match status" value="1"/>
</dbReference>
<dbReference type="InterPro" id="IPR049385">
    <property type="entry name" value="FAK1-like_FERM_C"/>
</dbReference>
<dbReference type="SUPFAM" id="SSF50729">
    <property type="entry name" value="PH domain-like"/>
    <property type="match status" value="1"/>
</dbReference>
<dbReference type="EMBL" id="JAFBMS010000028">
    <property type="protein sequence ID" value="KAG9342456.1"/>
    <property type="molecule type" value="Genomic_DNA"/>
</dbReference>
<dbReference type="OrthoDB" id="5859304at2759"/>
<dbReference type="AlphaFoldDB" id="A0A8T2NSB1"/>
<dbReference type="Pfam" id="PF21477">
    <property type="entry name" value="FERM_C_FAK1"/>
    <property type="match status" value="1"/>
</dbReference>